<proteinExistence type="predicted"/>
<dbReference type="InterPro" id="IPR002818">
    <property type="entry name" value="DJ-1/PfpI"/>
</dbReference>
<accession>A0A2H0Y1C5</accession>
<evidence type="ECO:0000313" key="3">
    <source>
        <dbReference type="Proteomes" id="UP000231343"/>
    </source>
</evidence>
<evidence type="ECO:0000259" key="1">
    <source>
        <dbReference type="Pfam" id="PF01965"/>
    </source>
</evidence>
<gene>
    <name evidence="2" type="ORF">COT42_01300</name>
</gene>
<dbReference type="InterPro" id="IPR029062">
    <property type="entry name" value="Class_I_gatase-like"/>
</dbReference>
<dbReference type="AlphaFoldDB" id="A0A2H0Y1C5"/>
<name>A0A2H0Y1C5_UNCSA</name>
<dbReference type="Pfam" id="PF01965">
    <property type="entry name" value="DJ-1_PfpI"/>
    <property type="match status" value="1"/>
</dbReference>
<protein>
    <submittedName>
        <fullName evidence="2">DJ-1 family protein</fullName>
    </submittedName>
</protein>
<dbReference type="SUPFAM" id="SSF52317">
    <property type="entry name" value="Class I glutamine amidotransferase-like"/>
    <property type="match status" value="1"/>
</dbReference>
<dbReference type="EMBL" id="PEYM01000022">
    <property type="protein sequence ID" value="PIS31358.1"/>
    <property type="molecule type" value="Genomic_DNA"/>
</dbReference>
<dbReference type="PANTHER" id="PTHR48094:SF12">
    <property type="entry name" value="PARKINSON DISEASE PROTEIN 7 HOMOLOG"/>
    <property type="match status" value="1"/>
</dbReference>
<dbReference type="GO" id="GO:0005737">
    <property type="term" value="C:cytoplasm"/>
    <property type="evidence" value="ECO:0007669"/>
    <property type="project" value="TreeGrafter"/>
</dbReference>
<reference evidence="2 3" key="1">
    <citation type="submission" date="2017-09" db="EMBL/GenBank/DDBJ databases">
        <title>Depth-based differentiation of microbial function through sediment-hosted aquifers and enrichment of novel symbionts in the deep terrestrial subsurface.</title>
        <authorList>
            <person name="Probst A.J."/>
            <person name="Ladd B."/>
            <person name="Jarett J.K."/>
            <person name="Geller-Mcgrath D.E."/>
            <person name="Sieber C.M."/>
            <person name="Emerson J.B."/>
            <person name="Anantharaman K."/>
            <person name="Thomas B.C."/>
            <person name="Malmstrom R."/>
            <person name="Stieglmeier M."/>
            <person name="Klingl A."/>
            <person name="Woyke T."/>
            <person name="Ryan C.M."/>
            <person name="Banfield J.F."/>
        </authorList>
    </citation>
    <scope>NUCLEOTIDE SEQUENCE [LARGE SCALE GENOMIC DNA]</scope>
    <source>
        <strain evidence="2">CG08_land_8_20_14_0_20_45_16</strain>
    </source>
</reference>
<dbReference type="InterPro" id="IPR050325">
    <property type="entry name" value="Prot/Nucl_acid_deglycase"/>
</dbReference>
<dbReference type="Proteomes" id="UP000231343">
    <property type="component" value="Unassembled WGS sequence"/>
</dbReference>
<organism evidence="2 3">
    <name type="scientific">Candidatus Saganbacteria bacterium CG08_land_8_20_14_0_20_45_16</name>
    <dbReference type="NCBI Taxonomy" id="2014293"/>
    <lineage>
        <taxon>Bacteria</taxon>
        <taxon>Bacillati</taxon>
        <taxon>Saganbacteria</taxon>
    </lineage>
</organism>
<dbReference type="PANTHER" id="PTHR48094">
    <property type="entry name" value="PROTEIN/NUCLEIC ACID DEGLYCASE DJ-1-RELATED"/>
    <property type="match status" value="1"/>
</dbReference>
<dbReference type="Gene3D" id="3.40.50.880">
    <property type="match status" value="1"/>
</dbReference>
<feature type="domain" description="DJ-1/PfpI" evidence="1">
    <location>
        <begin position="3"/>
        <end position="173"/>
    </location>
</feature>
<evidence type="ECO:0000313" key="2">
    <source>
        <dbReference type="EMBL" id="PIS31358.1"/>
    </source>
</evidence>
<sequence>MKKRALMIIAFDNFRDEEYLEPKKVLVAGNIEVVTASNQLGQAKGKLGLNARVDLTIDEVKVSDYDAIIFIGGPGSYDYFDNPLAQHIAQKAVKQDKILGAICAAVGTLAKAGVLKGLKATSFPGVSQILTENGAHYLATGLEIDALPTSKTGKIITADGPTNAKKFGEEILKKLLS</sequence>
<comment type="caution">
    <text evidence="2">The sequence shown here is derived from an EMBL/GenBank/DDBJ whole genome shotgun (WGS) entry which is preliminary data.</text>
</comment>